<dbReference type="SUPFAM" id="SSF52799">
    <property type="entry name" value="(Phosphotyrosine protein) phosphatases II"/>
    <property type="match status" value="1"/>
</dbReference>
<feature type="domain" description="Fibronectin type-III" evidence="4">
    <location>
        <begin position="417"/>
        <end position="511"/>
    </location>
</feature>
<feature type="domain" description="Tyrosine-protein phosphatase" evidence="3">
    <location>
        <begin position="858"/>
        <end position="1051"/>
    </location>
</feature>
<dbReference type="Gene3D" id="3.90.190.10">
    <property type="entry name" value="Protein tyrosine phosphatase superfamily"/>
    <property type="match status" value="1"/>
</dbReference>
<dbReference type="InterPro" id="IPR029021">
    <property type="entry name" value="Prot-tyrosine_phosphatase-like"/>
</dbReference>
<evidence type="ECO:0000256" key="1">
    <source>
        <dbReference type="ARBA" id="ARBA00022912"/>
    </source>
</evidence>
<sequence length="1051" mass="117699">MTEGGKLNQTGIHIVSTDERSLTLSWELNSEIHESPVNVTVVANNLDGGEEYTCVLGQTGNATCADLVPGCNYTVKVDDLKGTVESSALTSASLVPASPGKLNRTFCGSFEAPDVTLCWSPSEGCVDYYSVNVTQSGGEVVFSTKTSEGANTATVTNLTAGTKYNITIFAHSFNKSSASKLDTFATKPSEPSQPLNLLVKVLGKTEVKLNWESPKHPNGVISAYTVCFAYKHYWDQSYSETNCTNKTAPEMDVNGNHFKTNLSLPFAGTFYTFSVAALNEMFTGKSVLVDARTHESTPESVTGLYAQATNTTITLMWSRPDVPNGNIIKYQLQWSKGKHVCRIFIEADTHSTWGRDAERCDSELPEPIDVNQVDVNYTITGLEHLKDYDLWLTPNTAAGDGNTCNLTQRTTETSPGPVGNLTIRDIRSAAINVTWTIPEINPGPTNYTAVAISTIPGQEHTARCEVEDYTSTGCEIENLREFWQYKVKVIAETKGGISVTKLSQPFYTEESTPGTPTSFQVQLFKYLTNVCDATKVRVTWSEPNLFDRHANITQYVVQTEQHNHEVFTYTVDDPKPFSRHNSQFSLVYEGLKANRRYQLLIYAVGRNGIRGRPDYKTFWTEECAPPRMDSHIEILEITSSSAIVDLDPNFFTNKTQGEIVMYGMVGGNGRDVVKKVNGNDVMNLGSWSKFTSNNNQGAYRFTFYLAPIVNGKLRLEVGQNKNCRKHDLEDFCNGPLPSGLELWVKAYACTRVACTVSEHYGPFTIQQLQSVSKDGGVDGALIALPILIAIFILISMFLVLWWQGAIDPLQWKERLLGVGEEEQEQETHQEIAEPDRSIPIATYSEALAVLHRDTHLLLSDQYEEIKRRAGRIKGMSAFEAANLEPNKSKNRWVNILPFNHSRVKLQQLDDDDPESDYINASYVSGFHQQREYIATQGPLPGTIDDFWRMVWEQNVMDKCEMYWPDTVQEPKQYGNVVVNPTSITNMNKFNINIFDISHATDQTKTRKVVQFHYLDFMDFTASVKVEHFIDFVRTVRVHVPHDMSNPMVIHC</sequence>
<protein>
    <submittedName>
        <fullName evidence="5">PTPRQ-like protein</fullName>
    </submittedName>
</protein>
<gene>
    <name evidence="5" type="ORF">MAR_019444</name>
</gene>
<keyword evidence="2" id="KW-0812">Transmembrane</keyword>
<dbReference type="Proteomes" id="UP001164746">
    <property type="component" value="Chromosome 6"/>
</dbReference>
<evidence type="ECO:0000259" key="3">
    <source>
        <dbReference type="PROSITE" id="PS50055"/>
    </source>
</evidence>
<dbReference type="Gene3D" id="2.60.40.10">
    <property type="entry name" value="Immunoglobulins"/>
    <property type="match status" value="5"/>
</dbReference>
<dbReference type="InterPro" id="IPR003961">
    <property type="entry name" value="FN3_dom"/>
</dbReference>
<dbReference type="PANTHER" id="PTHR46957:SF3">
    <property type="entry name" value="CYTOKINE RECEPTOR"/>
    <property type="match status" value="1"/>
</dbReference>
<keyword evidence="1" id="KW-0904">Protein phosphatase</keyword>
<keyword evidence="1" id="KW-0378">Hydrolase</keyword>
<dbReference type="SMART" id="SM00194">
    <property type="entry name" value="PTPc"/>
    <property type="match status" value="1"/>
</dbReference>
<keyword evidence="6" id="KW-1185">Reference proteome</keyword>
<proteinExistence type="predicted"/>
<feature type="domain" description="Fibronectin type-III" evidence="4">
    <location>
        <begin position="98"/>
        <end position="189"/>
    </location>
</feature>
<feature type="non-terminal residue" evidence="5">
    <location>
        <position position="1"/>
    </location>
</feature>
<evidence type="ECO:0000256" key="2">
    <source>
        <dbReference type="SAM" id="Phobius"/>
    </source>
</evidence>
<evidence type="ECO:0000259" key="4">
    <source>
        <dbReference type="PROSITE" id="PS50853"/>
    </source>
</evidence>
<dbReference type="SMART" id="SM00060">
    <property type="entry name" value="FN3"/>
    <property type="match status" value="6"/>
</dbReference>
<dbReference type="EMBL" id="CP111017">
    <property type="protein sequence ID" value="WAR09486.1"/>
    <property type="molecule type" value="Genomic_DNA"/>
</dbReference>
<dbReference type="PROSITE" id="PS50853">
    <property type="entry name" value="FN3"/>
    <property type="match status" value="4"/>
</dbReference>
<keyword evidence="2" id="KW-0472">Membrane</keyword>
<name>A0ABY7EL65_MYAAR</name>
<dbReference type="InterPro" id="IPR036116">
    <property type="entry name" value="FN3_sf"/>
</dbReference>
<feature type="transmembrane region" description="Helical" evidence="2">
    <location>
        <begin position="780"/>
        <end position="802"/>
    </location>
</feature>
<feature type="domain" description="Fibronectin type-III" evidence="4">
    <location>
        <begin position="193"/>
        <end position="300"/>
    </location>
</feature>
<dbReference type="SUPFAM" id="SSF49265">
    <property type="entry name" value="Fibronectin type III"/>
    <property type="match status" value="4"/>
</dbReference>
<dbReference type="InterPro" id="IPR050713">
    <property type="entry name" value="RTP_Phos/Ushers"/>
</dbReference>
<accession>A0ABY7EL65</accession>
<organism evidence="5 6">
    <name type="scientific">Mya arenaria</name>
    <name type="common">Soft-shell clam</name>
    <dbReference type="NCBI Taxonomy" id="6604"/>
    <lineage>
        <taxon>Eukaryota</taxon>
        <taxon>Metazoa</taxon>
        <taxon>Spiralia</taxon>
        <taxon>Lophotrochozoa</taxon>
        <taxon>Mollusca</taxon>
        <taxon>Bivalvia</taxon>
        <taxon>Autobranchia</taxon>
        <taxon>Heteroconchia</taxon>
        <taxon>Euheterodonta</taxon>
        <taxon>Imparidentia</taxon>
        <taxon>Neoheterodontei</taxon>
        <taxon>Myida</taxon>
        <taxon>Myoidea</taxon>
        <taxon>Myidae</taxon>
        <taxon>Mya</taxon>
    </lineage>
</organism>
<evidence type="ECO:0000313" key="6">
    <source>
        <dbReference type="Proteomes" id="UP001164746"/>
    </source>
</evidence>
<feature type="domain" description="Fibronectin type-III" evidence="4">
    <location>
        <begin position="520"/>
        <end position="626"/>
    </location>
</feature>
<dbReference type="CDD" id="cd00063">
    <property type="entry name" value="FN3"/>
    <property type="match status" value="6"/>
</dbReference>
<dbReference type="InterPro" id="IPR013783">
    <property type="entry name" value="Ig-like_fold"/>
</dbReference>
<dbReference type="PROSITE" id="PS50055">
    <property type="entry name" value="TYR_PHOSPHATASE_PTP"/>
    <property type="match status" value="1"/>
</dbReference>
<dbReference type="PRINTS" id="PR00700">
    <property type="entry name" value="PRTYPHPHTASE"/>
</dbReference>
<dbReference type="Pfam" id="PF00102">
    <property type="entry name" value="Y_phosphatase"/>
    <property type="match status" value="1"/>
</dbReference>
<dbReference type="InterPro" id="IPR000242">
    <property type="entry name" value="PTP_cat"/>
</dbReference>
<dbReference type="Pfam" id="PF00041">
    <property type="entry name" value="fn3"/>
    <property type="match status" value="5"/>
</dbReference>
<dbReference type="PANTHER" id="PTHR46957">
    <property type="entry name" value="CYTOKINE RECEPTOR"/>
    <property type="match status" value="1"/>
</dbReference>
<evidence type="ECO:0000313" key="5">
    <source>
        <dbReference type="EMBL" id="WAR09486.1"/>
    </source>
</evidence>
<reference evidence="5" key="1">
    <citation type="submission" date="2022-11" db="EMBL/GenBank/DDBJ databases">
        <title>Centuries of genome instability and evolution in soft-shell clam transmissible cancer (bioRxiv).</title>
        <authorList>
            <person name="Hart S.F.M."/>
            <person name="Yonemitsu M.A."/>
            <person name="Giersch R.M."/>
            <person name="Beal B.F."/>
            <person name="Arriagada G."/>
            <person name="Davis B.W."/>
            <person name="Ostrander E.A."/>
            <person name="Goff S.P."/>
            <person name="Metzger M.J."/>
        </authorList>
    </citation>
    <scope>NUCLEOTIDE SEQUENCE</scope>
    <source>
        <strain evidence="5">MELC-2E11</strain>
        <tissue evidence="5">Siphon/mantle</tissue>
    </source>
</reference>
<keyword evidence="2" id="KW-1133">Transmembrane helix</keyword>